<keyword evidence="6" id="KW-1185">Reference proteome</keyword>
<dbReference type="InterPro" id="IPR036770">
    <property type="entry name" value="Ankyrin_rpt-contain_sf"/>
</dbReference>
<sequence length="241" mass="26369">MADENYEDAVLRDLRGHLQTAKIPIENISTLAKQGDDQLKSPDAQTLKLVQQFLSENIQIQGSGAEARQSQLYIACFWGIKDIVKQLIQTGADLNKQNKGSLWTPLHAATFQEYGPVVMTLLENGAQPELPDAEGRTPKDFASASDKIWPLFAVLGLERTPRAGLINKHIIRKGSAPNGQRQPGYGIKMAEYSGPTDGRQEDRFMAAAMMGDVLAEDLEGQGRSMSGRSGGGNQPNFSVWK</sequence>
<proteinExistence type="predicted"/>
<name>A0AAN9GIV2_9CAEN</name>
<protein>
    <submittedName>
        <fullName evidence="5">Uncharacterized protein</fullName>
    </submittedName>
</protein>
<dbReference type="PANTHER" id="PTHR24171">
    <property type="entry name" value="ANKYRIN REPEAT DOMAIN-CONTAINING PROTEIN 39-RELATED"/>
    <property type="match status" value="1"/>
</dbReference>
<dbReference type="Pfam" id="PF12796">
    <property type="entry name" value="Ank_2"/>
    <property type="match status" value="1"/>
</dbReference>
<keyword evidence="1" id="KW-0677">Repeat</keyword>
<dbReference type="PROSITE" id="PS50088">
    <property type="entry name" value="ANK_REPEAT"/>
    <property type="match status" value="2"/>
</dbReference>
<feature type="region of interest" description="Disordered" evidence="4">
    <location>
        <begin position="219"/>
        <end position="241"/>
    </location>
</feature>
<keyword evidence="2 3" id="KW-0040">ANK repeat</keyword>
<gene>
    <name evidence="5" type="ORF">V1264_013680</name>
</gene>
<evidence type="ECO:0000313" key="6">
    <source>
        <dbReference type="Proteomes" id="UP001374579"/>
    </source>
</evidence>
<reference evidence="5 6" key="1">
    <citation type="submission" date="2024-02" db="EMBL/GenBank/DDBJ databases">
        <title>Chromosome-scale genome assembly of the rough periwinkle Littorina saxatilis.</title>
        <authorList>
            <person name="De Jode A."/>
            <person name="Faria R."/>
            <person name="Formenti G."/>
            <person name="Sims Y."/>
            <person name="Smith T.P."/>
            <person name="Tracey A."/>
            <person name="Wood J.M.D."/>
            <person name="Zagrodzka Z.B."/>
            <person name="Johannesson K."/>
            <person name="Butlin R.K."/>
            <person name="Leder E.H."/>
        </authorList>
    </citation>
    <scope>NUCLEOTIDE SEQUENCE [LARGE SCALE GENOMIC DNA]</scope>
    <source>
        <strain evidence="5">Snail1</strain>
        <tissue evidence="5">Muscle</tissue>
    </source>
</reference>
<evidence type="ECO:0000256" key="3">
    <source>
        <dbReference type="PROSITE-ProRule" id="PRU00023"/>
    </source>
</evidence>
<comment type="caution">
    <text evidence="5">The sequence shown here is derived from an EMBL/GenBank/DDBJ whole genome shotgun (WGS) entry which is preliminary data.</text>
</comment>
<evidence type="ECO:0000256" key="1">
    <source>
        <dbReference type="ARBA" id="ARBA00022737"/>
    </source>
</evidence>
<feature type="repeat" description="ANK" evidence="3">
    <location>
        <begin position="101"/>
        <end position="133"/>
    </location>
</feature>
<accession>A0AAN9GIV2</accession>
<evidence type="ECO:0000313" key="5">
    <source>
        <dbReference type="EMBL" id="KAK7109681.1"/>
    </source>
</evidence>
<evidence type="ECO:0000256" key="2">
    <source>
        <dbReference type="ARBA" id="ARBA00023043"/>
    </source>
</evidence>
<dbReference type="Proteomes" id="UP001374579">
    <property type="component" value="Unassembled WGS sequence"/>
</dbReference>
<dbReference type="Gene3D" id="1.25.40.20">
    <property type="entry name" value="Ankyrin repeat-containing domain"/>
    <property type="match status" value="1"/>
</dbReference>
<dbReference type="InterPro" id="IPR002110">
    <property type="entry name" value="Ankyrin_rpt"/>
</dbReference>
<dbReference type="EMBL" id="JBAMIC010000003">
    <property type="protein sequence ID" value="KAK7109681.1"/>
    <property type="molecule type" value="Genomic_DNA"/>
</dbReference>
<dbReference type="AlphaFoldDB" id="A0AAN9GIV2"/>
<organism evidence="5 6">
    <name type="scientific">Littorina saxatilis</name>
    <dbReference type="NCBI Taxonomy" id="31220"/>
    <lineage>
        <taxon>Eukaryota</taxon>
        <taxon>Metazoa</taxon>
        <taxon>Spiralia</taxon>
        <taxon>Lophotrochozoa</taxon>
        <taxon>Mollusca</taxon>
        <taxon>Gastropoda</taxon>
        <taxon>Caenogastropoda</taxon>
        <taxon>Littorinimorpha</taxon>
        <taxon>Littorinoidea</taxon>
        <taxon>Littorinidae</taxon>
        <taxon>Littorina</taxon>
    </lineage>
</organism>
<dbReference type="SUPFAM" id="SSF48403">
    <property type="entry name" value="Ankyrin repeat"/>
    <property type="match status" value="1"/>
</dbReference>
<dbReference type="SMART" id="SM00248">
    <property type="entry name" value="ANK"/>
    <property type="match status" value="2"/>
</dbReference>
<feature type="repeat" description="ANK" evidence="3">
    <location>
        <begin position="67"/>
        <end position="99"/>
    </location>
</feature>
<evidence type="ECO:0000256" key="4">
    <source>
        <dbReference type="SAM" id="MobiDB-lite"/>
    </source>
</evidence>